<feature type="domain" description="PurM-like N-terminal" evidence="4">
    <location>
        <begin position="49"/>
        <end position="161"/>
    </location>
</feature>
<dbReference type="GO" id="GO:0009228">
    <property type="term" value="P:thiamine biosynthetic process"/>
    <property type="evidence" value="ECO:0007669"/>
    <property type="project" value="UniProtKB-KW"/>
</dbReference>
<feature type="binding site" evidence="2">
    <location>
        <position position="65"/>
    </location>
    <ligand>
        <name>Mg(2+)</name>
        <dbReference type="ChEBI" id="CHEBI:18420"/>
        <label>4</label>
    </ligand>
</feature>
<evidence type="ECO:0000313" key="7">
    <source>
        <dbReference type="Proteomes" id="UP000199423"/>
    </source>
</evidence>
<dbReference type="Pfam" id="PF02769">
    <property type="entry name" value="AIRS_C"/>
    <property type="match status" value="1"/>
</dbReference>
<dbReference type="InterPro" id="IPR036676">
    <property type="entry name" value="PurM-like_C_sf"/>
</dbReference>
<feature type="binding site" evidence="2">
    <location>
        <position position="95"/>
    </location>
    <ligand>
        <name>Mg(2+)</name>
        <dbReference type="ChEBI" id="CHEBI:18420"/>
        <label>4</label>
    </ligand>
</feature>
<evidence type="ECO:0000259" key="4">
    <source>
        <dbReference type="Pfam" id="PF00586"/>
    </source>
</evidence>
<gene>
    <name evidence="2" type="primary">thiL</name>
    <name evidence="6" type="ORF">SAMN04488557_1921</name>
</gene>
<feature type="binding site" evidence="2">
    <location>
        <position position="241"/>
    </location>
    <ligand>
        <name>Mg(2+)</name>
        <dbReference type="ChEBI" id="CHEBI:18420"/>
        <label>5</label>
    </ligand>
</feature>
<dbReference type="HAMAP" id="MF_02128">
    <property type="entry name" value="TMP_kinase"/>
    <property type="match status" value="1"/>
</dbReference>
<feature type="binding site" evidence="2">
    <location>
        <position position="238"/>
    </location>
    <ligand>
        <name>Mg(2+)</name>
        <dbReference type="ChEBI" id="CHEBI:18420"/>
        <label>3</label>
    </ligand>
</feature>
<keyword evidence="2" id="KW-0547">Nucleotide-binding</keyword>
<dbReference type="SUPFAM" id="SSF55326">
    <property type="entry name" value="PurM N-terminal domain-like"/>
    <property type="match status" value="1"/>
</dbReference>
<feature type="binding site" evidence="2">
    <location>
        <position position="50"/>
    </location>
    <ligand>
        <name>Mg(2+)</name>
        <dbReference type="ChEBI" id="CHEBI:18420"/>
        <label>3</label>
    </ligand>
</feature>
<organism evidence="6 7">
    <name type="scientific">Hyphomicrobium facile</name>
    <dbReference type="NCBI Taxonomy" id="51670"/>
    <lineage>
        <taxon>Bacteria</taxon>
        <taxon>Pseudomonadati</taxon>
        <taxon>Pseudomonadota</taxon>
        <taxon>Alphaproteobacteria</taxon>
        <taxon>Hyphomicrobiales</taxon>
        <taxon>Hyphomicrobiaceae</taxon>
        <taxon>Hyphomicrobium</taxon>
    </lineage>
</organism>
<dbReference type="OrthoDB" id="9802811at2"/>
<feature type="compositionally biased region" description="Basic and acidic residues" evidence="3">
    <location>
        <begin position="11"/>
        <end position="25"/>
    </location>
</feature>
<evidence type="ECO:0000256" key="1">
    <source>
        <dbReference type="ARBA" id="ARBA00022977"/>
    </source>
</evidence>
<feature type="domain" description="PurM-like C-terminal" evidence="5">
    <location>
        <begin position="174"/>
        <end position="330"/>
    </location>
</feature>
<keyword evidence="2" id="KW-0067">ATP-binding</keyword>
<dbReference type="InterPro" id="IPR010918">
    <property type="entry name" value="PurM-like_C_dom"/>
</dbReference>
<feature type="binding site" evidence="2">
    <location>
        <position position="67"/>
    </location>
    <ligand>
        <name>Mg(2+)</name>
        <dbReference type="ChEBI" id="CHEBI:18420"/>
        <label>1</label>
    </ligand>
</feature>
<keyword evidence="1 2" id="KW-0784">Thiamine biosynthesis</keyword>
<feature type="binding site" evidence="2">
    <location>
        <position position="143"/>
    </location>
    <ligand>
        <name>Mg(2+)</name>
        <dbReference type="ChEBI" id="CHEBI:18420"/>
        <label>1</label>
    </ligand>
</feature>
<feature type="binding site" evidence="2">
    <location>
        <position position="240"/>
    </location>
    <ligand>
        <name>ATP</name>
        <dbReference type="ChEBI" id="CHEBI:30616"/>
    </ligand>
</feature>
<feature type="binding site" evidence="2">
    <location>
        <position position="169"/>
    </location>
    <ligand>
        <name>ATP</name>
        <dbReference type="ChEBI" id="CHEBI:30616"/>
    </ligand>
</feature>
<dbReference type="Gene3D" id="3.90.650.10">
    <property type="entry name" value="PurM-like C-terminal domain"/>
    <property type="match status" value="1"/>
</dbReference>
<feature type="binding site" evidence="2">
    <location>
        <position position="288"/>
    </location>
    <ligand>
        <name>substrate</name>
    </ligand>
</feature>
<keyword evidence="2" id="KW-0808">Transferase</keyword>
<dbReference type="EC" id="2.7.4.16" evidence="2"/>
<dbReference type="AlphaFoldDB" id="A0A1I7NF59"/>
<dbReference type="CDD" id="cd02194">
    <property type="entry name" value="ThiL"/>
    <property type="match status" value="1"/>
</dbReference>
<accession>A0A1I7NF59</accession>
<dbReference type="PANTHER" id="PTHR30270">
    <property type="entry name" value="THIAMINE-MONOPHOSPHATE KINASE"/>
    <property type="match status" value="1"/>
</dbReference>
<dbReference type="UniPathway" id="UPA00060">
    <property type="reaction ID" value="UER00142"/>
</dbReference>
<feature type="binding site" evidence="2">
    <location>
        <position position="67"/>
    </location>
    <ligand>
        <name>Mg(2+)</name>
        <dbReference type="ChEBI" id="CHEBI:18420"/>
        <label>2</label>
    </ligand>
</feature>
<keyword evidence="2" id="KW-0460">Magnesium</keyword>
<dbReference type="InterPro" id="IPR036921">
    <property type="entry name" value="PurM-like_N_sf"/>
</dbReference>
<feature type="binding site" evidence="2">
    <location>
        <position position="344"/>
    </location>
    <ligand>
        <name>substrate</name>
    </ligand>
</feature>
<dbReference type="SUPFAM" id="SSF56042">
    <property type="entry name" value="PurM C-terminal domain-like"/>
    <property type="match status" value="1"/>
</dbReference>
<dbReference type="GO" id="GO:0005524">
    <property type="term" value="F:ATP binding"/>
    <property type="evidence" value="ECO:0007669"/>
    <property type="project" value="UniProtKB-UniRule"/>
</dbReference>
<dbReference type="NCBIfam" id="TIGR01379">
    <property type="entry name" value="thiL"/>
    <property type="match status" value="1"/>
</dbReference>
<comment type="pathway">
    <text evidence="2">Cofactor biosynthesis; thiamine diphosphate biosynthesis; thiamine diphosphate from thiamine phosphate: step 1/1.</text>
</comment>
<dbReference type="EMBL" id="FPCH01000002">
    <property type="protein sequence ID" value="SFV33317.1"/>
    <property type="molecule type" value="Genomic_DNA"/>
</dbReference>
<dbReference type="GO" id="GO:0009229">
    <property type="term" value="P:thiamine diphosphate biosynthetic process"/>
    <property type="evidence" value="ECO:0007669"/>
    <property type="project" value="UniProtKB-UniRule"/>
</dbReference>
<keyword evidence="2" id="KW-0479">Metal-binding</keyword>
<dbReference type="Gene3D" id="3.30.1330.10">
    <property type="entry name" value="PurM-like, N-terminal domain"/>
    <property type="match status" value="1"/>
</dbReference>
<proteinExistence type="inferred from homology"/>
<name>A0A1I7NF59_9HYPH</name>
<comment type="catalytic activity">
    <reaction evidence="2">
        <text>thiamine phosphate + ATP = thiamine diphosphate + ADP</text>
        <dbReference type="Rhea" id="RHEA:15913"/>
        <dbReference type="ChEBI" id="CHEBI:30616"/>
        <dbReference type="ChEBI" id="CHEBI:37575"/>
        <dbReference type="ChEBI" id="CHEBI:58937"/>
        <dbReference type="ChEBI" id="CHEBI:456216"/>
        <dbReference type="EC" id="2.7.4.16"/>
    </reaction>
</comment>
<feature type="region of interest" description="Disordered" evidence="3">
    <location>
        <begin position="1"/>
        <end position="26"/>
    </location>
</feature>
<feature type="binding site" evidence="2">
    <location>
        <begin position="142"/>
        <end position="143"/>
    </location>
    <ligand>
        <name>ATP</name>
        <dbReference type="ChEBI" id="CHEBI:30616"/>
    </ligand>
</feature>
<comment type="similarity">
    <text evidence="2">Belongs to the thiamine-monophosphate kinase family.</text>
</comment>
<dbReference type="STRING" id="51670.SAMN04488557_1921"/>
<dbReference type="RefSeq" id="WP_092867398.1">
    <property type="nucleotide sequence ID" value="NZ_FPCH01000002.1"/>
</dbReference>
<dbReference type="GO" id="GO:0000287">
    <property type="term" value="F:magnesium ion binding"/>
    <property type="evidence" value="ECO:0007669"/>
    <property type="project" value="UniProtKB-UniRule"/>
</dbReference>
<dbReference type="Proteomes" id="UP000199423">
    <property type="component" value="Unassembled WGS sequence"/>
</dbReference>
<comment type="caution">
    <text evidence="2">Lacks conserved residue(s) required for the propagation of feature annotation.</text>
</comment>
<keyword evidence="7" id="KW-1185">Reference proteome</keyword>
<evidence type="ECO:0000256" key="3">
    <source>
        <dbReference type="SAM" id="MobiDB-lite"/>
    </source>
</evidence>
<feature type="binding site" evidence="2">
    <location>
        <position position="50"/>
    </location>
    <ligand>
        <name>Mg(2+)</name>
        <dbReference type="ChEBI" id="CHEBI:18420"/>
        <label>4</label>
    </ligand>
</feature>
<evidence type="ECO:0000313" key="6">
    <source>
        <dbReference type="EMBL" id="SFV33317.1"/>
    </source>
</evidence>
<sequence length="349" mass="36216">MPPTHANAPGSEDRPEDRPADRVESETDLVQTYLAPLAAGSAGAFGLRDDAALISPEPGTDLVVSSDPIIAGVHFFIDDAPEDVAWKALAVNASDMAAKGARPLAYILTLALPDAPTRAWMTRFSDGLRSAQESFGCRLIGGDTDRTPGPLSIGITIFGAVPAGKFVPRLGAAAGDHVFVTGTIGDAALGLAVRRDASAFEGVLSDDERAFVLGRYLRPKPRLALAETLRNHASAALDISDGLMKDLARLAGPSGISLGLGSVPMSPAVGAALAHDAAVAKTVLTGGDDYELLVAVPPAAIADFKIGAERAGIAISRLGVLEAGRKFEIRDQHGTLIDGQQLGYDHFSR</sequence>
<feature type="binding site" evidence="2">
    <location>
        <position position="95"/>
    </location>
    <ligand>
        <name>Mg(2+)</name>
        <dbReference type="ChEBI" id="CHEBI:18420"/>
        <label>3</label>
    </ligand>
</feature>
<keyword evidence="2 6" id="KW-0418">Kinase</keyword>
<comment type="miscellaneous">
    <text evidence="2">Reaction mechanism of ThiL seems to utilize a direct, inline transfer of the gamma-phosphate of ATP to TMP rather than a phosphorylated enzyme intermediate.</text>
</comment>
<evidence type="ECO:0000259" key="5">
    <source>
        <dbReference type="Pfam" id="PF02769"/>
    </source>
</evidence>
<reference evidence="7" key="1">
    <citation type="submission" date="2016-10" db="EMBL/GenBank/DDBJ databases">
        <authorList>
            <person name="Varghese N."/>
            <person name="Submissions S."/>
        </authorList>
    </citation>
    <scope>NUCLEOTIDE SEQUENCE [LARGE SCALE GENOMIC DNA]</scope>
    <source>
        <strain evidence="7">DSM 1565</strain>
    </source>
</reference>
<dbReference type="PANTHER" id="PTHR30270:SF0">
    <property type="entry name" value="THIAMINE-MONOPHOSPHATE KINASE"/>
    <property type="match status" value="1"/>
</dbReference>
<evidence type="ECO:0000256" key="2">
    <source>
        <dbReference type="HAMAP-Rule" id="MF_02128"/>
    </source>
</evidence>
<dbReference type="GO" id="GO:0009030">
    <property type="term" value="F:thiamine-phosphate kinase activity"/>
    <property type="evidence" value="ECO:0007669"/>
    <property type="project" value="UniProtKB-UniRule"/>
</dbReference>
<dbReference type="Pfam" id="PF00586">
    <property type="entry name" value="AIRS"/>
    <property type="match status" value="1"/>
</dbReference>
<feature type="binding site" evidence="2">
    <location>
        <position position="74"/>
    </location>
    <ligand>
        <name>substrate</name>
    </ligand>
</feature>
<feature type="binding site" evidence="2">
    <location>
        <position position="95"/>
    </location>
    <ligand>
        <name>Mg(2+)</name>
        <dbReference type="ChEBI" id="CHEBI:18420"/>
        <label>2</label>
    </ligand>
</feature>
<dbReference type="InterPro" id="IPR006283">
    <property type="entry name" value="ThiL-like"/>
</dbReference>
<protein>
    <recommendedName>
        <fullName evidence="2">Thiamine-monophosphate kinase</fullName>
        <shortName evidence="2">TMP kinase</shortName>
        <shortName evidence="2">Thiamine-phosphate kinase</shortName>
        <ecNumber evidence="2">2.7.4.16</ecNumber>
    </recommendedName>
</protein>
<feature type="binding site" evidence="2">
    <location>
        <position position="66"/>
    </location>
    <ligand>
        <name>Mg(2+)</name>
        <dbReference type="ChEBI" id="CHEBI:18420"/>
        <label>1</label>
    </ligand>
</feature>
<dbReference type="PIRSF" id="PIRSF005303">
    <property type="entry name" value="Thiam_monoph_kin"/>
    <property type="match status" value="1"/>
</dbReference>
<comment type="function">
    <text evidence="2">Catalyzes the ATP-dependent phosphorylation of thiamine-monophosphate (TMP) to form thiamine-pyrophosphate (TPP), the active form of vitamin B1.</text>
</comment>
<dbReference type="InterPro" id="IPR016188">
    <property type="entry name" value="PurM-like_N"/>
</dbReference>